<dbReference type="EMBL" id="CABPRJ010000478">
    <property type="protein sequence ID" value="VVC28144.1"/>
    <property type="molecule type" value="Genomic_DNA"/>
</dbReference>
<dbReference type="GO" id="GO:0003729">
    <property type="term" value="F:mRNA binding"/>
    <property type="evidence" value="ECO:0007669"/>
    <property type="project" value="TreeGrafter"/>
</dbReference>
<feature type="repeat" description="WD" evidence="11">
    <location>
        <begin position="529"/>
        <end position="562"/>
    </location>
</feature>
<evidence type="ECO:0000256" key="3">
    <source>
        <dbReference type="ARBA" id="ARBA00022664"/>
    </source>
</evidence>
<keyword evidence="6" id="KW-0508">mRNA splicing</keyword>
<evidence type="ECO:0000256" key="6">
    <source>
        <dbReference type="ARBA" id="ARBA00023187"/>
    </source>
</evidence>
<evidence type="ECO:0000256" key="7">
    <source>
        <dbReference type="ARBA" id="ARBA00023242"/>
    </source>
</evidence>
<dbReference type="PANTHER" id="PTHR43979:SF1">
    <property type="entry name" value="PRE-MRNA-PROCESSING FACTOR 17"/>
    <property type="match status" value="1"/>
</dbReference>
<comment type="subcellular location">
    <subcellularLocation>
        <location evidence="1">Nucleus</location>
    </subcellularLocation>
</comment>
<dbReference type="PROSITE" id="PS00678">
    <property type="entry name" value="WD_REPEATS_1"/>
    <property type="match status" value="1"/>
</dbReference>
<dbReference type="SMART" id="SM00320">
    <property type="entry name" value="WD40"/>
    <property type="match status" value="7"/>
</dbReference>
<keyword evidence="5" id="KW-0677">Repeat</keyword>
<gene>
    <name evidence="13" type="ORF">CINCED_3A005137</name>
</gene>
<dbReference type="InterPro" id="IPR020472">
    <property type="entry name" value="WD40_PAC1"/>
</dbReference>
<dbReference type="InterPro" id="IPR001680">
    <property type="entry name" value="WD40_rpt"/>
</dbReference>
<evidence type="ECO:0000256" key="9">
    <source>
        <dbReference type="ARBA" id="ARBA00075265"/>
    </source>
</evidence>
<feature type="region of interest" description="Disordered" evidence="12">
    <location>
        <begin position="1"/>
        <end position="28"/>
    </location>
</feature>
<evidence type="ECO:0000256" key="5">
    <source>
        <dbReference type="ARBA" id="ARBA00022737"/>
    </source>
</evidence>
<dbReference type="PROSITE" id="PS50082">
    <property type="entry name" value="WD_REPEATS_2"/>
    <property type="match status" value="5"/>
</dbReference>
<evidence type="ECO:0000256" key="12">
    <source>
        <dbReference type="SAM" id="MobiDB-lite"/>
    </source>
</evidence>
<dbReference type="PRINTS" id="PR00320">
    <property type="entry name" value="GPROTEINBRPT"/>
</dbReference>
<keyword evidence="3" id="KW-0507">mRNA processing</keyword>
<dbReference type="InterPro" id="IPR019775">
    <property type="entry name" value="WD40_repeat_CS"/>
</dbReference>
<reference evidence="13 14" key="1">
    <citation type="submission" date="2019-08" db="EMBL/GenBank/DDBJ databases">
        <authorList>
            <person name="Alioto T."/>
            <person name="Alioto T."/>
            <person name="Gomez Garrido J."/>
        </authorList>
    </citation>
    <scope>NUCLEOTIDE SEQUENCE [LARGE SCALE GENOMIC DNA]</scope>
</reference>
<evidence type="ECO:0000256" key="11">
    <source>
        <dbReference type="PROSITE-ProRule" id="PRU00221"/>
    </source>
</evidence>
<evidence type="ECO:0000256" key="8">
    <source>
        <dbReference type="ARBA" id="ARBA00068146"/>
    </source>
</evidence>
<feature type="compositionally biased region" description="Polar residues" evidence="12">
    <location>
        <begin position="19"/>
        <end position="28"/>
    </location>
</feature>
<dbReference type="GO" id="GO:0000398">
    <property type="term" value="P:mRNA splicing, via spliceosome"/>
    <property type="evidence" value="ECO:0007669"/>
    <property type="project" value="InterPro"/>
</dbReference>
<dbReference type="Proteomes" id="UP000325440">
    <property type="component" value="Unassembled WGS sequence"/>
</dbReference>
<name>A0A5E4M9T7_9HEMI</name>
<feature type="repeat" description="WD" evidence="11">
    <location>
        <begin position="496"/>
        <end position="528"/>
    </location>
</feature>
<keyword evidence="7" id="KW-0539">Nucleus</keyword>
<protein>
    <recommendedName>
        <fullName evidence="8">Pre-mRNA-processing factor 17</fullName>
    </recommendedName>
    <alternativeName>
        <fullName evidence="10">Cell division cycle 40 homolog</fullName>
    </alternativeName>
    <alternativeName>
        <fullName evidence="9">PRP17 homolog</fullName>
    </alternativeName>
</protein>
<dbReference type="Gene3D" id="2.130.10.10">
    <property type="entry name" value="YVTN repeat-like/Quinoprotein amine dehydrogenase"/>
    <property type="match status" value="1"/>
</dbReference>
<keyword evidence="2 11" id="KW-0853">WD repeat</keyword>
<feature type="repeat" description="WD" evidence="11">
    <location>
        <begin position="267"/>
        <end position="301"/>
    </location>
</feature>
<dbReference type="SUPFAM" id="SSF50978">
    <property type="entry name" value="WD40 repeat-like"/>
    <property type="match status" value="1"/>
</dbReference>
<dbReference type="Pfam" id="PF00400">
    <property type="entry name" value="WD40"/>
    <property type="match status" value="6"/>
</dbReference>
<evidence type="ECO:0000256" key="10">
    <source>
        <dbReference type="ARBA" id="ARBA00076678"/>
    </source>
</evidence>
<evidence type="ECO:0000256" key="4">
    <source>
        <dbReference type="ARBA" id="ARBA00022728"/>
    </source>
</evidence>
<dbReference type="FunFam" id="2.130.10.10:FF:000034">
    <property type="entry name" value="Pre-mRNA-processing factor 17, putative"/>
    <property type="match status" value="1"/>
</dbReference>
<dbReference type="InterPro" id="IPR015943">
    <property type="entry name" value="WD40/YVTN_repeat-like_dom_sf"/>
</dbReference>
<keyword evidence="4" id="KW-0747">Spliceosome</keyword>
<evidence type="ECO:0000313" key="14">
    <source>
        <dbReference type="Proteomes" id="UP000325440"/>
    </source>
</evidence>
<evidence type="ECO:0000313" key="13">
    <source>
        <dbReference type="EMBL" id="VVC28144.1"/>
    </source>
</evidence>
<evidence type="ECO:0000256" key="1">
    <source>
        <dbReference type="ARBA" id="ARBA00004123"/>
    </source>
</evidence>
<dbReference type="PROSITE" id="PS50294">
    <property type="entry name" value="WD_REPEATS_REGION"/>
    <property type="match status" value="4"/>
</dbReference>
<dbReference type="OrthoDB" id="10257301at2759"/>
<keyword evidence="14" id="KW-1185">Reference proteome</keyword>
<feature type="repeat" description="WD" evidence="11">
    <location>
        <begin position="397"/>
        <end position="429"/>
    </location>
</feature>
<dbReference type="GO" id="GO:0071013">
    <property type="term" value="C:catalytic step 2 spliceosome"/>
    <property type="evidence" value="ECO:0007669"/>
    <property type="project" value="InterPro"/>
</dbReference>
<evidence type="ECO:0000256" key="2">
    <source>
        <dbReference type="ARBA" id="ARBA00022574"/>
    </source>
</evidence>
<dbReference type="CDD" id="cd00200">
    <property type="entry name" value="WD40"/>
    <property type="match status" value="1"/>
</dbReference>
<dbReference type="PANTHER" id="PTHR43979">
    <property type="entry name" value="PRE-MRNA-PROCESSING FACTOR 17"/>
    <property type="match status" value="1"/>
</dbReference>
<dbReference type="InterPro" id="IPR036322">
    <property type="entry name" value="WD40_repeat_dom_sf"/>
</dbReference>
<accession>A0A5E4M9T7</accession>
<dbReference type="InterPro" id="IPR032847">
    <property type="entry name" value="PRPF17"/>
</dbReference>
<proteinExistence type="predicted"/>
<sequence>MLNLKDYGSSSDEDGSLENKPSNSPVDNAINVNELSKKFAVNAAPDILPPGNNTSVQYVDVGTKEITRNMKYEELFTPIAGPENPFLTQQQKAPKNMMTGFVEKAHISDFMFETQRRTFHSFGYALDPTVDSTEVIGRKPDDTEEFKTVFESVPKRPADKRKRHKNDNPEDIDGYLGPWGCYVDEQKVAKPEGEDAAAIEEFLAKKHKRGKKVEDKSFKEKSILHIKDPVDYQGRSFLHTPQDVGVNLKSNAPPDRCFLPKTHVHTWQGHTKAVSVIRWFPRSAHLLMSCSMDCKVKLWDVYRDRKCIRTYIGHTQAVRDTCFNNKGTKFLSAAYDRYVKLWDTETGDCIKSFTNHKVLYCVKFNPEEEKQHLFVAGTADKKIVCWDTRSGNIVQEYERHLGAVNSITFVDENRRFVTTSDDKSLRVWEWDIPVDMKYIADPSMHSMPSVTIAPNKKWLACQSMDNKIVIFSAMNRFKMNRKKTFSGHMVAGYACSLDFSPDMSYLISGDADGKVFIWDWKTSRLYTKWKAHDNVCIAALWHPHEPSKVATAGWDGLIKYWD</sequence>
<organism evidence="13 14">
    <name type="scientific">Cinara cedri</name>
    <dbReference type="NCBI Taxonomy" id="506608"/>
    <lineage>
        <taxon>Eukaryota</taxon>
        <taxon>Metazoa</taxon>
        <taxon>Ecdysozoa</taxon>
        <taxon>Arthropoda</taxon>
        <taxon>Hexapoda</taxon>
        <taxon>Insecta</taxon>
        <taxon>Pterygota</taxon>
        <taxon>Neoptera</taxon>
        <taxon>Paraneoptera</taxon>
        <taxon>Hemiptera</taxon>
        <taxon>Sternorrhyncha</taxon>
        <taxon>Aphidomorpha</taxon>
        <taxon>Aphidoidea</taxon>
        <taxon>Aphididae</taxon>
        <taxon>Lachninae</taxon>
        <taxon>Cinara</taxon>
    </lineage>
</organism>
<dbReference type="AlphaFoldDB" id="A0A5E4M9T7"/>
<feature type="repeat" description="WD" evidence="11">
    <location>
        <begin position="311"/>
        <end position="352"/>
    </location>
</feature>